<keyword evidence="4" id="KW-0963">Cytoplasm</keyword>
<evidence type="ECO:0000313" key="16">
    <source>
        <dbReference type="Proteomes" id="UP000702964"/>
    </source>
</evidence>
<dbReference type="PANTHER" id="PTHR45994">
    <property type="entry name" value="FI21225P1"/>
    <property type="match status" value="1"/>
</dbReference>
<dbReference type="GO" id="GO:0005634">
    <property type="term" value="C:nucleus"/>
    <property type="evidence" value="ECO:0007669"/>
    <property type="project" value="UniProtKB-SubCell"/>
</dbReference>
<dbReference type="PROSITE" id="PS00183">
    <property type="entry name" value="UBC_1"/>
    <property type="match status" value="1"/>
</dbReference>
<reference evidence="15" key="2">
    <citation type="submission" date="2020-02" db="EMBL/GenBank/DDBJ databases">
        <authorList>
            <person name="Studholme D.J."/>
        </authorList>
    </citation>
    <scope>NUCLEOTIDE SEQUENCE</scope>
    <source>
        <strain evidence="15">00238/432</strain>
    </source>
</reference>
<dbReference type="SMART" id="SM00212">
    <property type="entry name" value="UBCc"/>
    <property type="match status" value="1"/>
</dbReference>
<comment type="pathway">
    <text evidence="3">Protein modification; protein sumoylation.</text>
</comment>
<dbReference type="Pfam" id="PF00179">
    <property type="entry name" value="UQ_con"/>
    <property type="match status" value="1"/>
</dbReference>
<keyword evidence="12" id="KW-0802">TPR repeat</keyword>
<evidence type="ECO:0000256" key="6">
    <source>
        <dbReference type="ARBA" id="ARBA00022741"/>
    </source>
</evidence>
<keyword evidence="9" id="KW-0539">Nucleus</keyword>
<dbReference type="EMBL" id="AOFI03000121">
    <property type="protein sequence ID" value="KAF4321142.1"/>
    <property type="molecule type" value="Genomic_DNA"/>
</dbReference>
<evidence type="ECO:0000256" key="1">
    <source>
        <dbReference type="ARBA" id="ARBA00004123"/>
    </source>
</evidence>
<feature type="active site" description="Glycyl thioester intermediate" evidence="13">
    <location>
        <position position="1177"/>
    </location>
</feature>
<dbReference type="CDD" id="cd23798">
    <property type="entry name" value="UBCc_UBE2I"/>
    <property type="match status" value="1"/>
</dbReference>
<dbReference type="SMART" id="SM00028">
    <property type="entry name" value="TPR"/>
    <property type="match status" value="3"/>
</dbReference>
<dbReference type="SUPFAM" id="SSF48371">
    <property type="entry name" value="ARM repeat"/>
    <property type="match status" value="1"/>
</dbReference>
<dbReference type="InterPro" id="IPR023313">
    <property type="entry name" value="UBQ-conjugating_AS"/>
</dbReference>
<comment type="caution">
    <text evidence="15">The sequence shown here is derived from an EMBL/GenBank/DDBJ whole genome shotgun (WGS) entry which is preliminary data.</text>
</comment>
<dbReference type="PROSITE" id="PS50005">
    <property type="entry name" value="TPR"/>
    <property type="match status" value="1"/>
</dbReference>
<dbReference type="Gene3D" id="3.10.110.10">
    <property type="entry name" value="Ubiquitin Conjugating Enzyme"/>
    <property type="match status" value="1"/>
</dbReference>
<reference evidence="15" key="1">
    <citation type="journal article" date="2015" name="Genom Data">
        <title>Draft genome sequences of Phytophthora kernoviae and Phytophthora ramorum lineage EU2 from Scotland.</title>
        <authorList>
            <person name="Sambles C."/>
            <person name="Schlenzig A."/>
            <person name="O'Neill P."/>
            <person name="Grant M."/>
            <person name="Studholme D.J."/>
        </authorList>
    </citation>
    <scope>NUCLEOTIDE SEQUENCE</scope>
    <source>
        <strain evidence="15">00238/432</strain>
    </source>
</reference>
<evidence type="ECO:0000259" key="14">
    <source>
        <dbReference type="PROSITE" id="PS50127"/>
    </source>
</evidence>
<evidence type="ECO:0000256" key="12">
    <source>
        <dbReference type="PROSITE-ProRule" id="PRU00339"/>
    </source>
</evidence>
<keyword evidence="8" id="KW-0067">ATP-binding</keyword>
<dbReference type="AlphaFoldDB" id="A0A8J4W7W7"/>
<dbReference type="SUPFAM" id="SSF54495">
    <property type="entry name" value="UBC-like"/>
    <property type="match status" value="1"/>
</dbReference>
<evidence type="ECO:0000256" key="2">
    <source>
        <dbReference type="ARBA" id="ARBA00004496"/>
    </source>
</evidence>
<feature type="repeat" description="TPR" evidence="12">
    <location>
        <begin position="5"/>
        <end position="38"/>
    </location>
</feature>
<evidence type="ECO:0000256" key="4">
    <source>
        <dbReference type="ARBA" id="ARBA00022490"/>
    </source>
</evidence>
<proteinExistence type="predicted"/>
<keyword evidence="7" id="KW-0833">Ubl conjugation pathway</keyword>
<evidence type="ECO:0000256" key="13">
    <source>
        <dbReference type="PROSITE-ProRule" id="PRU10133"/>
    </source>
</evidence>
<evidence type="ECO:0000256" key="8">
    <source>
        <dbReference type="ARBA" id="ARBA00022840"/>
    </source>
</evidence>
<keyword evidence="6" id="KW-0547">Nucleotide-binding</keyword>
<dbReference type="PANTHER" id="PTHR45994:SF1">
    <property type="entry name" value="FI21225P1"/>
    <property type="match status" value="1"/>
</dbReference>
<evidence type="ECO:0000256" key="7">
    <source>
        <dbReference type="ARBA" id="ARBA00022786"/>
    </source>
</evidence>
<evidence type="ECO:0000256" key="9">
    <source>
        <dbReference type="ARBA" id="ARBA00023242"/>
    </source>
</evidence>
<dbReference type="InterPro" id="IPR016024">
    <property type="entry name" value="ARM-type_fold"/>
</dbReference>
<dbReference type="PROSITE" id="PS50127">
    <property type="entry name" value="UBC_2"/>
    <property type="match status" value="1"/>
</dbReference>
<dbReference type="Gene3D" id="1.25.40.10">
    <property type="entry name" value="Tetratricopeptide repeat domain"/>
    <property type="match status" value="1"/>
</dbReference>
<evidence type="ECO:0000256" key="3">
    <source>
        <dbReference type="ARBA" id="ARBA00004718"/>
    </source>
</evidence>
<dbReference type="InterPro" id="IPR019734">
    <property type="entry name" value="TPR_rpt"/>
</dbReference>
<protein>
    <recommendedName>
        <fullName evidence="10">SUMO-conjugating enzyme UBC9</fullName>
    </recommendedName>
    <alternativeName>
        <fullName evidence="11">Ubiquitin carrier protein 9</fullName>
    </alternativeName>
</protein>
<feature type="domain" description="UBC core" evidence="14">
    <location>
        <begin position="1088"/>
        <end position="1241"/>
    </location>
</feature>
<dbReference type="InterPro" id="IPR011990">
    <property type="entry name" value="TPR-like_helical_dom_sf"/>
</dbReference>
<dbReference type="FunFam" id="3.10.110.10:FF:000035">
    <property type="entry name" value="SUMO-conjugating enzyme ubc9"/>
    <property type="match status" value="1"/>
</dbReference>
<gene>
    <name evidence="15" type="ORF">G195_005747</name>
</gene>
<dbReference type="Proteomes" id="UP000702964">
    <property type="component" value="Unassembled WGS sequence"/>
</dbReference>
<sequence>MATTMEALRAEGNAFFSAKDYSAAVAKYTEGLSASPNDSELSPDDRKLVQTQRVLLLSNRAACLLQLQDFTGAEKDCTEALTTEPDNNKARYRRAQAHLGLGNMTQAFRDVHLVLQRTPTNKAAAALARKIQEQVQDDVHGVQKALNTIVLGVHGEQGTGDVRDVVAEQEKTQEALQYLEMKSVTELTSLPDEVARREGLSILWRAASKLMELFGEQQTSEEVKTTLLSILSHVVSLLSILVSASMELAGRTFEANNGVLDGLLELLHAQVALEYDAGPALASNQMPVRGRKAIIRLTAFIFKYLMIAAKVDDDANVRRVMGGLLDGLRSRERVLQIAALDGLLHFISVLGGQTTAAPKSEEAAVRQKKARFATLAQELGLFSLLHSAASNALPGFNADTSSAAEVSSSEQTAVLLSRLPLVFTQCLAHFEGDDTMLKKLVRDWCVSPVLAARATNRMQLAQGSTSCLLLSALFLSNAKLALWAVQQTGNDGTAFLTRLHEFLAASRTFDDTKAHTRQLQEIWVDCVASICGVENGPACVPPALRVEIYRMLQASMDEEDDLMLRASALSIQVKLGIVEKTLEMPSEDGQFLMDSVFAVLEGAEAVESRYKAAEKARQEKEKQQTSRSQLFWSGVSPKERGIEALSYLITYTPVKDAFVKQPKAVASVFRVEFPSAKESGSGAQASAGFRSNVYYGIGYILHHVLTSEAAIKRKQMEGMEMTADQYEELQKALKQKSVLDDGDTPENVEARVTRLASSRDVLTTLVQLLKLSASKSENIMEMATLSALHAAEVASVRGNLVQCGVFQALIPLSLHHIALAKTKPASKNPNQLHGTKISNAAGQALAKILISTNPNLIPSSSLFSSIRPLLDLCKGDTQLLQFEALMALTNIASVSEETKARIVGEPQGLSTLQYLQFSEHELVRRAATEAICNLLPNDKVIEQVFLNEEKVRLWIAFASLEDEAEDFQTARAAGGALAMVSQVPQVSWLLMRKGGLKAFTSIVEQGANVETLHRALFALQNMFEAISGAAKDEKKAEERTKFIEETKQHCAALTQKLQGLISGNSGVTEAAQACFAALQQVSMSEDSIAVQRLRQERKNWRRDHPAGFWARPIPSDDGSMNLMMWNAGIPGKTGTDWEGGVYKMSLSFSDDYPSKPPLVKFTPPLYHPNVYPSGTVCLSILNEDKDWKPSVTIKQILKGVQDLLDAPNMADPAQREPYMDLKNDPELYKRKVRQLALKNRES</sequence>
<dbReference type="GO" id="GO:0005737">
    <property type="term" value="C:cytoplasm"/>
    <property type="evidence" value="ECO:0007669"/>
    <property type="project" value="UniProtKB-SubCell"/>
</dbReference>
<dbReference type="GO" id="GO:0051879">
    <property type="term" value="F:Hsp90 protein binding"/>
    <property type="evidence" value="ECO:0007669"/>
    <property type="project" value="TreeGrafter"/>
</dbReference>
<dbReference type="Gene3D" id="1.25.10.10">
    <property type="entry name" value="Leucine-rich Repeat Variant"/>
    <property type="match status" value="1"/>
</dbReference>
<accession>A0A8J4W7W7</accession>
<dbReference type="GO" id="GO:0005524">
    <property type="term" value="F:ATP binding"/>
    <property type="evidence" value="ECO:0007669"/>
    <property type="project" value="UniProtKB-KW"/>
</dbReference>
<dbReference type="SUPFAM" id="SSF48452">
    <property type="entry name" value="TPR-like"/>
    <property type="match status" value="1"/>
</dbReference>
<evidence type="ECO:0000256" key="11">
    <source>
        <dbReference type="ARBA" id="ARBA00044296"/>
    </source>
</evidence>
<evidence type="ECO:0000256" key="10">
    <source>
        <dbReference type="ARBA" id="ARBA00039165"/>
    </source>
</evidence>
<organism evidence="15 16">
    <name type="scientific">Phytophthora kernoviae 00238/432</name>
    <dbReference type="NCBI Taxonomy" id="1284355"/>
    <lineage>
        <taxon>Eukaryota</taxon>
        <taxon>Sar</taxon>
        <taxon>Stramenopiles</taxon>
        <taxon>Oomycota</taxon>
        <taxon>Peronosporomycetes</taxon>
        <taxon>Peronosporales</taxon>
        <taxon>Peronosporaceae</taxon>
        <taxon>Phytophthora</taxon>
    </lineage>
</organism>
<comment type="subcellular location">
    <subcellularLocation>
        <location evidence="2">Cytoplasm</location>
    </subcellularLocation>
    <subcellularLocation>
        <location evidence="1">Nucleus</location>
    </subcellularLocation>
</comment>
<evidence type="ECO:0000256" key="5">
    <source>
        <dbReference type="ARBA" id="ARBA00022679"/>
    </source>
</evidence>
<dbReference type="InterPro" id="IPR016135">
    <property type="entry name" value="UBQ-conjugating_enzyme/RWD"/>
</dbReference>
<name>A0A8J4W7W7_9STRA</name>
<evidence type="ECO:0000313" key="15">
    <source>
        <dbReference type="EMBL" id="KAF4321142.1"/>
    </source>
</evidence>
<dbReference type="InterPro" id="IPR011989">
    <property type="entry name" value="ARM-like"/>
</dbReference>
<keyword evidence="5" id="KW-0808">Transferase</keyword>
<dbReference type="GO" id="GO:0005694">
    <property type="term" value="C:chromosome"/>
    <property type="evidence" value="ECO:0007669"/>
    <property type="project" value="UniProtKB-ARBA"/>
</dbReference>
<dbReference type="InterPro" id="IPR000608">
    <property type="entry name" value="UBC"/>
</dbReference>
<dbReference type="GO" id="GO:0019787">
    <property type="term" value="F:ubiquitin-like protein transferase activity"/>
    <property type="evidence" value="ECO:0007669"/>
    <property type="project" value="UniProtKB-ARBA"/>
</dbReference>